<comment type="subcellular location">
    <subcellularLocation>
        <location evidence="1">Membrane</location>
        <topology evidence="1">Multi-pass membrane protein</topology>
    </subcellularLocation>
</comment>
<organism evidence="6 7">
    <name type="scientific">Collimonas fungivorans (strain Ter331)</name>
    <dbReference type="NCBI Taxonomy" id="1005048"/>
    <lineage>
        <taxon>Bacteria</taxon>
        <taxon>Pseudomonadati</taxon>
        <taxon>Pseudomonadota</taxon>
        <taxon>Betaproteobacteria</taxon>
        <taxon>Burkholderiales</taxon>
        <taxon>Oxalobacteraceae</taxon>
        <taxon>Collimonas</taxon>
    </lineage>
</organism>
<dbReference type="Gene3D" id="1.20.1250.20">
    <property type="entry name" value="MFS general substrate transporter like domains"/>
    <property type="match status" value="2"/>
</dbReference>
<name>G0AEC9_COLFT</name>
<evidence type="ECO:0000256" key="5">
    <source>
        <dbReference type="SAM" id="Phobius"/>
    </source>
</evidence>
<proteinExistence type="predicted"/>
<feature type="transmembrane region" description="Helical" evidence="5">
    <location>
        <begin position="72"/>
        <end position="94"/>
    </location>
</feature>
<dbReference type="AlphaFoldDB" id="G0AEC9"/>
<dbReference type="CDD" id="cd17393">
    <property type="entry name" value="MFS_MosC_like"/>
    <property type="match status" value="1"/>
</dbReference>
<keyword evidence="7" id="KW-1185">Reference proteome</keyword>
<dbReference type="PANTHER" id="PTHR23514">
    <property type="entry name" value="BYPASS OF STOP CODON PROTEIN 6"/>
    <property type="match status" value="1"/>
</dbReference>
<gene>
    <name evidence="6" type="ordered locus">CFU_4238</name>
</gene>
<feature type="transmembrane region" description="Helical" evidence="5">
    <location>
        <begin position="265"/>
        <end position="284"/>
    </location>
</feature>
<dbReference type="GO" id="GO:0022857">
    <property type="term" value="F:transmembrane transporter activity"/>
    <property type="evidence" value="ECO:0007669"/>
    <property type="project" value="InterPro"/>
</dbReference>
<feature type="transmembrane region" description="Helical" evidence="5">
    <location>
        <begin position="296"/>
        <end position="314"/>
    </location>
</feature>
<dbReference type="STRING" id="1005048.CFU_4238"/>
<reference evidence="6 7" key="4">
    <citation type="journal article" date="2010" name="Environ. Microbiol.">
        <title>The bacterial genus Collimonas: mycophagy, weathering and other adaptive solutions to life in oligotrophic soil environments.</title>
        <authorList>
            <person name="Leveau J.H."/>
            <person name="Uroz S."/>
            <person name="de Boer W."/>
        </authorList>
    </citation>
    <scope>NUCLEOTIDE SEQUENCE [LARGE SCALE GENOMIC DNA]</scope>
    <source>
        <strain evidence="6 7">Ter331</strain>
    </source>
</reference>
<reference evidence="6 7" key="1">
    <citation type="journal article" date="2004" name="Environ. Microbiol.">
        <title>Phylogeny-function analysis of (meta)genomic libraries: screening for expression of ribosomal RNA genes by large-insert library fluorescent in situ hybridization (LIL-FISH).</title>
        <authorList>
            <person name="Leveau J.H."/>
            <person name="Gerards S."/>
            <person name="de Boer W."/>
            <person name="van Veen J.A."/>
        </authorList>
    </citation>
    <scope>NUCLEOTIDE SEQUENCE [LARGE SCALE GENOMIC DNA]</scope>
    <source>
        <strain evidence="6 7">Ter331</strain>
    </source>
</reference>
<dbReference type="HOGENOM" id="CLU_035309_1_1_4"/>
<evidence type="ECO:0000256" key="3">
    <source>
        <dbReference type="ARBA" id="ARBA00022989"/>
    </source>
</evidence>
<reference evidence="7" key="6">
    <citation type="submission" date="2011-05" db="EMBL/GenBank/DDBJ databases">
        <title>Complete sequence of Collimonas fungivorans Ter331.</title>
        <authorList>
            <person name="Leveau J.H."/>
        </authorList>
    </citation>
    <scope>NUCLEOTIDE SEQUENCE [LARGE SCALE GENOMIC DNA]</scope>
    <source>
        <strain evidence="7">Ter331</strain>
    </source>
</reference>
<feature type="transmembrane region" description="Helical" evidence="5">
    <location>
        <begin position="230"/>
        <end position="253"/>
    </location>
</feature>
<reference evidence="6 7" key="5">
    <citation type="journal article" date="2011" name="ISME J.">
        <title>Dual transcriptional profiling of a bacterial/fungal confrontation: Collimonas fungivorans versus Aspergillus niger.</title>
        <authorList>
            <person name="Mela F."/>
            <person name="Fritsche K."/>
            <person name="de Boer W."/>
            <person name="van Veen J.A."/>
            <person name="de Graaff L.H."/>
            <person name="van den Berg M."/>
            <person name="Leveau J.H."/>
        </authorList>
    </citation>
    <scope>NUCLEOTIDE SEQUENCE [LARGE SCALE GENOMIC DNA]</scope>
    <source>
        <strain evidence="6 7">Ter331</strain>
    </source>
</reference>
<dbReference type="KEGG" id="cfu:CFU_4238"/>
<evidence type="ECO:0000256" key="4">
    <source>
        <dbReference type="ARBA" id="ARBA00023136"/>
    </source>
</evidence>
<accession>G0AEC9</accession>
<evidence type="ECO:0000256" key="1">
    <source>
        <dbReference type="ARBA" id="ARBA00004141"/>
    </source>
</evidence>
<dbReference type="InterPro" id="IPR051788">
    <property type="entry name" value="MFS_Transporter"/>
</dbReference>
<dbReference type="Proteomes" id="UP000008392">
    <property type="component" value="Chromosome"/>
</dbReference>
<keyword evidence="3 5" id="KW-1133">Transmembrane helix</keyword>
<dbReference type="InterPro" id="IPR011701">
    <property type="entry name" value="MFS"/>
</dbReference>
<feature type="transmembrane region" description="Helical" evidence="5">
    <location>
        <begin position="320"/>
        <end position="342"/>
    </location>
</feature>
<evidence type="ECO:0000313" key="7">
    <source>
        <dbReference type="Proteomes" id="UP000008392"/>
    </source>
</evidence>
<reference evidence="6 7" key="3">
    <citation type="journal article" date="2008" name="FEMS Microbiol. Ecol.">
        <title>Identification and characterization of genes underlying chitinolysis in Collimonas fungivorans Ter331.</title>
        <authorList>
            <person name="Fritsche K."/>
            <person name="de Boer W."/>
            <person name="Gerards S."/>
            <person name="van den Berg M."/>
            <person name="van Veen J.A."/>
            <person name="Leveau J.H."/>
        </authorList>
    </citation>
    <scope>NUCLEOTIDE SEQUENCE [LARGE SCALE GENOMIC DNA]</scope>
    <source>
        <strain evidence="6 7">Ter331</strain>
    </source>
</reference>
<evidence type="ECO:0000313" key="6">
    <source>
        <dbReference type="EMBL" id="AEK64059.1"/>
    </source>
</evidence>
<protein>
    <submittedName>
        <fullName evidence="6">Permease of the major facilitator superfamily</fullName>
    </submittedName>
</protein>
<dbReference type="InterPro" id="IPR036259">
    <property type="entry name" value="MFS_trans_sf"/>
</dbReference>
<keyword evidence="2 5" id="KW-0812">Transmembrane</keyword>
<feature type="transmembrane region" description="Helical" evidence="5">
    <location>
        <begin position="128"/>
        <end position="150"/>
    </location>
</feature>
<feature type="transmembrane region" description="Helical" evidence="5">
    <location>
        <begin position="188"/>
        <end position="209"/>
    </location>
</feature>
<feature type="transmembrane region" description="Helical" evidence="5">
    <location>
        <begin position="377"/>
        <end position="396"/>
    </location>
</feature>
<feature type="transmembrane region" description="Helical" evidence="5">
    <location>
        <begin position="349"/>
        <end position="371"/>
    </location>
</feature>
<evidence type="ECO:0000256" key="2">
    <source>
        <dbReference type="ARBA" id="ARBA00022692"/>
    </source>
</evidence>
<feature type="transmembrane region" description="Helical" evidence="5">
    <location>
        <begin position="101"/>
        <end position="122"/>
    </location>
</feature>
<dbReference type="GO" id="GO:0016020">
    <property type="term" value="C:membrane"/>
    <property type="evidence" value="ECO:0007669"/>
    <property type="project" value="UniProtKB-SubCell"/>
</dbReference>
<dbReference type="SUPFAM" id="SSF103473">
    <property type="entry name" value="MFS general substrate transporter"/>
    <property type="match status" value="1"/>
</dbReference>
<feature type="transmembrane region" description="Helical" evidence="5">
    <location>
        <begin position="162"/>
        <end position="182"/>
    </location>
</feature>
<reference evidence="6 7" key="2">
    <citation type="journal article" date="2006" name="J. Microbiol. Methods">
        <title>Genomic flank-sequencing of plasposon insertion sites for rapid identification of functional genes.</title>
        <authorList>
            <person name="Leveau J.H."/>
            <person name="Gerards S."/>
            <person name="Fritsche K."/>
            <person name="Zondag G."/>
            <person name="van Veen J.A."/>
        </authorList>
    </citation>
    <scope>NUCLEOTIDE SEQUENCE [LARGE SCALE GENOMIC DNA]</scope>
    <source>
        <strain evidence="6 7">Ter331</strain>
    </source>
</reference>
<sequence length="402" mass="41871">MALRHPSPFRRFHRFSTPSAMSNPIAPLAVNTRMHRAALPLLFLLLGVIYASWVSRIPALRDHLQLDPASLSLFLLGGGIGAVSSFPLAAWLIGHYGARRACWYAGLALLLAIPCLALAPSLPLLMLAMLYLGVCSSSFNVAINALGAEAEKIAGRSIMSQLHAWFCVGTLSGALLGSAIAGMEIRPLLHFGLVALCALIPLRLCYRALPNDRPQYIAGKKHFALPHGPLIALGVVAFGGAIVEGSVADWSGVYMKDRLFASDGVAPLAFALFAGMMLLTRMVGDKLKEAFGARRVVAGGALIAGLGMLIALVASQIPLAIAGFALTGVGVATIFPFIFSAAGRHGPTALAGVTTMGYTGGLIGPPIIGFLAHGFGLPAALSLVGLLCLAVALAAGRARWLE</sequence>
<dbReference type="eggNOG" id="COG0738">
    <property type="taxonomic scope" value="Bacteria"/>
</dbReference>
<keyword evidence="4 5" id="KW-0472">Membrane</keyword>
<dbReference type="EMBL" id="CP002745">
    <property type="protein sequence ID" value="AEK64059.1"/>
    <property type="molecule type" value="Genomic_DNA"/>
</dbReference>
<dbReference type="Pfam" id="PF07690">
    <property type="entry name" value="MFS_1"/>
    <property type="match status" value="1"/>
</dbReference>
<dbReference type="PANTHER" id="PTHR23514:SF13">
    <property type="entry name" value="INNER MEMBRANE PROTEIN YBJJ"/>
    <property type="match status" value="1"/>
</dbReference>